<keyword evidence="4" id="KW-0143">Chaperone</keyword>
<evidence type="ECO:0000256" key="4">
    <source>
        <dbReference type="ARBA" id="ARBA00023186"/>
    </source>
</evidence>
<dbReference type="AlphaFoldDB" id="A0A370GIZ1"/>
<accession>A0A370GIZ1</accession>
<evidence type="ECO:0000313" key="5">
    <source>
        <dbReference type="EMBL" id="RDI43607.1"/>
    </source>
</evidence>
<dbReference type="Pfam" id="PF14011">
    <property type="entry name" value="ESX-1_EspG"/>
    <property type="match status" value="1"/>
</dbReference>
<protein>
    <submittedName>
        <fullName evidence="5">ESAT-6 protein secretion system EspG family protein</fullName>
    </submittedName>
</protein>
<comment type="caution">
    <text evidence="5">The sequence shown here is derived from an EMBL/GenBank/DDBJ whole genome shotgun (WGS) entry which is preliminary data.</text>
</comment>
<organism evidence="5 6">
    <name type="scientific">Nocardia mexicana</name>
    <dbReference type="NCBI Taxonomy" id="279262"/>
    <lineage>
        <taxon>Bacteria</taxon>
        <taxon>Bacillati</taxon>
        <taxon>Actinomycetota</taxon>
        <taxon>Actinomycetes</taxon>
        <taxon>Mycobacteriales</taxon>
        <taxon>Nocardiaceae</taxon>
        <taxon>Nocardia</taxon>
    </lineage>
</organism>
<evidence type="ECO:0000256" key="3">
    <source>
        <dbReference type="ARBA" id="ARBA00022490"/>
    </source>
</evidence>
<dbReference type="OrthoDB" id="4561431at2"/>
<dbReference type="RefSeq" id="WP_068027407.1">
    <property type="nucleotide sequence ID" value="NZ_QQAZ01000020.1"/>
</dbReference>
<sequence>MSGRIWEFTDLEFKVVCDRYREGRMPPPLVFTTDIELSSEYDKARLETWQRLERRLTGDFNGVVEALRAPEVYLRVHGWDERDMEDPKRRIRMHAMRRATRAYVINQKPGRTQWHSGGYTVAECDPRALAEAVVGVLPEVKPGRSAEIELITDHGGIPRSGSWIKDDLEDSVEARSRSFLRTRAERTGTITVTQGHSKFGPRGIAQTRRKWRDISGDGRYVIAGDARPVACGTSAAQLTRMLDVDIEQMMRRLETHWEPVDW</sequence>
<dbReference type="InterPro" id="IPR025734">
    <property type="entry name" value="EspG"/>
</dbReference>
<evidence type="ECO:0000256" key="1">
    <source>
        <dbReference type="ARBA" id="ARBA00004496"/>
    </source>
</evidence>
<gene>
    <name evidence="5" type="ORF">DFR68_12074</name>
</gene>
<comment type="similarity">
    <text evidence="2">Belongs to the EspG family.</text>
</comment>
<proteinExistence type="inferred from homology"/>
<evidence type="ECO:0000256" key="2">
    <source>
        <dbReference type="ARBA" id="ARBA00006411"/>
    </source>
</evidence>
<keyword evidence="6" id="KW-1185">Reference proteome</keyword>
<keyword evidence="3" id="KW-0963">Cytoplasm</keyword>
<dbReference type="STRING" id="1210089.GCA_001613165_06099"/>
<reference evidence="5 6" key="1">
    <citation type="submission" date="2018-07" db="EMBL/GenBank/DDBJ databases">
        <title>Genomic Encyclopedia of Type Strains, Phase IV (KMG-IV): sequencing the most valuable type-strain genomes for metagenomic binning, comparative biology and taxonomic classification.</title>
        <authorList>
            <person name="Goeker M."/>
        </authorList>
    </citation>
    <scope>NUCLEOTIDE SEQUENCE [LARGE SCALE GENOMIC DNA]</scope>
    <source>
        <strain evidence="5 6">DSM 44952</strain>
    </source>
</reference>
<name>A0A370GIZ1_9NOCA</name>
<dbReference type="Proteomes" id="UP000255355">
    <property type="component" value="Unassembled WGS sequence"/>
</dbReference>
<dbReference type="EMBL" id="QQAZ01000020">
    <property type="protein sequence ID" value="RDI43607.1"/>
    <property type="molecule type" value="Genomic_DNA"/>
</dbReference>
<evidence type="ECO:0000313" key="6">
    <source>
        <dbReference type="Proteomes" id="UP000255355"/>
    </source>
</evidence>
<comment type="subcellular location">
    <subcellularLocation>
        <location evidence="1">Cytoplasm</location>
    </subcellularLocation>
</comment>